<comment type="similarity">
    <text evidence="2 8">Belongs to the Mediator complex subunit 4 family.</text>
</comment>
<evidence type="ECO:0000256" key="6">
    <source>
        <dbReference type="ARBA" id="ARBA00023242"/>
    </source>
</evidence>
<dbReference type="Proteomes" id="UP001145021">
    <property type="component" value="Unassembled WGS sequence"/>
</dbReference>
<evidence type="ECO:0000313" key="11">
    <source>
        <dbReference type="Proteomes" id="UP001145021"/>
    </source>
</evidence>
<dbReference type="InterPro" id="IPR019258">
    <property type="entry name" value="Mediator_Med4"/>
</dbReference>
<gene>
    <name evidence="8" type="primary">MED4</name>
    <name evidence="10" type="ORF">LPJ64_000190</name>
</gene>
<comment type="subcellular location">
    <subcellularLocation>
        <location evidence="1 8">Nucleus</location>
    </subcellularLocation>
</comment>
<keyword evidence="5 8" id="KW-0804">Transcription</keyword>
<evidence type="ECO:0000256" key="8">
    <source>
        <dbReference type="RuleBase" id="RU364141"/>
    </source>
</evidence>
<dbReference type="AlphaFoldDB" id="A0A9W8CMK4"/>
<evidence type="ECO:0000256" key="9">
    <source>
        <dbReference type="SAM" id="MobiDB-lite"/>
    </source>
</evidence>
<name>A0A9W8CMK4_9FUNG</name>
<evidence type="ECO:0000256" key="3">
    <source>
        <dbReference type="ARBA" id="ARBA00020629"/>
    </source>
</evidence>
<protein>
    <recommendedName>
        <fullName evidence="3 8">Mediator of RNA polymerase II transcription subunit 4</fullName>
    </recommendedName>
    <alternativeName>
        <fullName evidence="7 8">Mediator complex subunit 4</fullName>
    </alternativeName>
</protein>
<dbReference type="PANTHER" id="PTHR13208">
    <property type="entry name" value="MEDIATOR OF RNA POLYMERASE II TRANSCRIPTION SUBUNIT 4"/>
    <property type="match status" value="1"/>
</dbReference>
<dbReference type="GO" id="GO:0016592">
    <property type="term" value="C:mediator complex"/>
    <property type="evidence" value="ECO:0007669"/>
    <property type="project" value="InterPro"/>
</dbReference>
<evidence type="ECO:0000256" key="5">
    <source>
        <dbReference type="ARBA" id="ARBA00023163"/>
    </source>
</evidence>
<evidence type="ECO:0000313" key="10">
    <source>
        <dbReference type="EMBL" id="KAJ1648493.1"/>
    </source>
</evidence>
<evidence type="ECO:0000256" key="7">
    <source>
        <dbReference type="ARBA" id="ARBA00031257"/>
    </source>
</evidence>
<dbReference type="GO" id="GO:0070847">
    <property type="term" value="C:core mediator complex"/>
    <property type="evidence" value="ECO:0007669"/>
    <property type="project" value="TreeGrafter"/>
</dbReference>
<keyword evidence="4 8" id="KW-0805">Transcription regulation</keyword>
<reference evidence="10" key="1">
    <citation type="submission" date="2022-07" db="EMBL/GenBank/DDBJ databases">
        <title>Phylogenomic reconstructions and comparative analyses of Kickxellomycotina fungi.</title>
        <authorList>
            <person name="Reynolds N.K."/>
            <person name="Stajich J.E."/>
            <person name="Barry K."/>
            <person name="Grigoriev I.V."/>
            <person name="Crous P."/>
            <person name="Smith M.E."/>
        </authorList>
    </citation>
    <scope>NUCLEOTIDE SEQUENCE</scope>
    <source>
        <strain evidence="10">NBRC 105413</strain>
    </source>
</reference>
<comment type="subunit">
    <text evidence="8">Component of the Mediator complex.</text>
</comment>
<keyword evidence="8" id="KW-0010">Activator</keyword>
<evidence type="ECO:0000256" key="1">
    <source>
        <dbReference type="ARBA" id="ARBA00004123"/>
    </source>
</evidence>
<dbReference type="Pfam" id="PF10018">
    <property type="entry name" value="Med4"/>
    <property type="match status" value="1"/>
</dbReference>
<comment type="caution">
    <text evidence="10">The sequence shown here is derived from an EMBL/GenBank/DDBJ whole genome shotgun (WGS) entry which is preliminary data.</text>
</comment>
<keyword evidence="6 8" id="KW-0539">Nucleus</keyword>
<accession>A0A9W8CMK4</accession>
<dbReference type="EMBL" id="JANBOH010000004">
    <property type="protein sequence ID" value="KAJ1648493.1"/>
    <property type="molecule type" value="Genomic_DNA"/>
</dbReference>
<dbReference type="GO" id="GO:0006357">
    <property type="term" value="P:regulation of transcription by RNA polymerase II"/>
    <property type="evidence" value="ECO:0007669"/>
    <property type="project" value="InterPro"/>
</dbReference>
<keyword evidence="11" id="KW-1185">Reference proteome</keyword>
<feature type="region of interest" description="Disordered" evidence="9">
    <location>
        <begin position="186"/>
        <end position="211"/>
    </location>
</feature>
<comment type="function">
    <text evidence="8">Component of the Mediator complex, a coactivator involved in the regulated transcription of nearly all RNA polymerase II-dependent genes. Mediator functions as a bridge to convey information from gene-specific regulatory proteins to the basal RNA polymerase II transcription machinery. Mediator is recruited to promoters by direct interactions with regulatory proteins and serves as a scaffold for the assembly of a functional preinitiation complex with RNA polymerase II and the general transcription factors.</text>
</comment>
<dbReference type="GO" id="GO:0003712">
    <property type="term" value="F:transcription coregulator activity"/>
    <property type="evidence" value="ECO:0007669"/>
    <property type="project" value="InterPro"/>
</dbReference>
<proteinExistence type="inferred from homology"/>
<dbReference type="PANTHER" id="PTHR13208:SF2">
    <property type="entry name" value="MEDIATOR OF RNA POLYMERASE II TRANSCRIPTION SUBUNIT 4"/>
    <property type="match status" value="1"/>
</dbReference>
<evidence type="ECO:0000256" key="2">
    <source>
        <dbReference type="ARBA" id="ARBA00009626"/>
    </source>
</evidence>
<evidence type="ECO:0000256" key="4">
    <source>
        <dbReference type="ARBA" id="ARBA00023015"/>
    </source>
</evidence>
<organism evidence="10 11">
    <name type="scientific">Coemansia asiatica</name>
    <dbReference type="NCBI Taxonomy" id="1052880"/>
    <lineage>
        <taxon>Eukaryota</taxon>
        <taxon>Fungi</taxon>
        <taxon>Fungi incertae sedis</taxon>
        <taxon>Zoopagomycota</taxon>
        <taxon>Kickxellomycotina</taxon>
        <taxon>Kickxellomycetes</taxon>
        <taxon>Kickxellales</taxon>
        <taxon>Kickxellaceae</taxon>
        <taxon>Coemansia</taxon>
    </lineage>
</organism>
<sequence length="227" mass="25337">MQSIDMANVPLVNLLNDILTEYSDSLRSLLVLLDTEGNRNTNETATKERLETTQKIISLDQSLQQLYSELVQHQRRQEAIRTTQLLSIESGKAKLQFINNMLDAKGQLEEAIADGEKKISLANTAKKAQPSVSEIIEYAKKLSKFTTAPPNFDPNSNAVPPEPPYPVLVAMRAGVLSKYRMNKTARVDSSVEEDVEEGDYAHEMDDDQFDDVDADDLLLGLDLNPDL</sequence>
<feature type="compositionally biased region" description="Acidic residues" evidence="9">
    <location>
        <begin position="190"/>
        <end position="211"/>
    </location>
</feature>